<evidence type="ECO:0008006" key="4">
    <source>
        <dbReference type="Google" id="ProtNLM"/>
    </source>
</evidence>
<comment type="caution">
    <text evidence="2">The sequence shown here is derived from an EMBL/GenBank/DDBJ whole genome shotgun (WGS) entry which is preliminary data.</text>
</comment>
<feature type="transmembrane region" description="Helical" evidence="1">
    <location>
        <begin position="359"/>
        <end position="379"/>
    </location>
</feature>
<keyword evidence="1" id="KW-1133">Transmembrane helix</keyword>
<dbReference type="Proteomes" id="UP000676565">
    <property type="component" value="Unassembled WGS sequence"/>
</dbReference>
<feature type="transmembrane region" description="Helical" evidence="1">
    <location>
        <begin position="257"/>
        <end position="280"/>
    </location>
</feature>
<feature type="transmembrane region" description="Helical" evidence="1">
    <location>
        <begin position="385"/>
        <end position="403"/>
    </location>
</feature>
<reference evidence="2 3" key="1">
    <citation type="submission" date="2021-04" db="EMBL/GenBank/DDBJ databases">
        <authorList>
            <person name="Ivanova A."/>
        </authorList>
    </citation>
    <scope>NUCLEOTIDE SEQUENCE [LARGE SCALE GENOMIC DNA]</scope>
    <source>
        <strain evidence="2 3">G18</strain>
    </source>
</reference>
<dbReference type="EMBL" id="JAGKQQ010000001">
    <property type="protein sequence ID" value="MBP3955274.1"/>
    <property type="molecule type" value="Genomic_DNA"/>
</dbReference>
<sequence length="434" mass="47204">MLNDVFYGSVEGGWVYPLVNGDADWPVQMGVALSVAAAALVWVSYRFVERWPLAVIGAWLVFGTGAQLVMRTLAPFPDTHVVGSPTDYFNNEARNYPPGKFLRDFRELAPHLHFHARANMAGKVLFYHVIRAVWDTPPGLLVLIIGASNLGAVLAYAIARELFRDRCAGLAALALYLFLPSKLFFLPLLNSVTPVFILFALWLFLRYLADRHPGWLIATGTALYALVLFEPLPLVTGLTFLALIGRAWTQRAIGAPHVLAIFTLIPLAFFATNLAVAQLFGYEIVSAFLFALRDATEFNIAENRPYWVWLVYNLIETLSNTGVLTSALVLGIAGTGAYRMARALGAEGWSGPRAVACEPGVCLALSVLTCLAAVDVMGVNRGETVRLWIFLGAFLLLPGAGFCARRPVALMILLTGSIVQACVGLGTRGFIMPG</sequence>
<keyword evidence="1" id="KW-0812">Transmembrane</keyword>
<evidence type="ECO:0000313" key="3">
    <source>
        <dbReference type="Proteomes" id="UP000676565"/>
    </source>
</evidence>
<feature type="transmembrane region" description="Helical" evidence="1">
    <location>
        <begin position="410"/>
        <end position="431"/>
    </location>
</feature>
<name>A0ABS5BNF8_9BACT</name>
<feature type="transmembrane region" description="Helical" evidence="1">
    <location>
        <begin position="139"/>
        <end position="158"/>
    </location>
</feature>
<feature type="transmembrane region" description="Helical" evidence="1">
    <location>
        <begin position="25"/>
        <end position="44"/>
    </location>
</feature>
<organism evidence="2 3">
    <name type="scientific">Gemmata palustris</name>
    <dbReference type="NCBI Taxonomy" id="2822762"/>
    <lineage>
        <taxon>Bacteria</taxon>
        <taxon>Pseudomonadati</taxon>
        <taxon>Planctomycetota</taxon>
        <taxon>Planctomycetia</taxon>
        <taxon>Gemmatales</taxon>
        <taxon>Gemmataceae</taxon>
        <taxon>Gemmata</taxon>
    </lineage>
</organism>
<gene>
    <name evidence="2" type="ORF">J8F10_08270</name>
</gene>
<feature type="transmembrane region" description="Helical" evidence="1">
    <location>
        <begin position="170"/>
        <end position="203"/>
    </location>
</feature>
<keyword evidence="1" id="KW-0472">Membrane</keyword>
<evidence type="ECO:0000313" key="2">
    <source>
        <dbReference type="EMBL" id="MBP3955274.1"/>
    </source>
</evidence>
<evidence type="ECO:0000256" key="1">
    <source>
        <dbReference type="SAM" id="Phobius"/>
    </source>
</evidence>
<proteinExistence type="predicted"/>
<feature type="transmembrane region" description="Helical" evidence="1">
    <location>
        <begin position="318"/>
        <end position="338"/>
    </location>
</feature>
<keyword evidence="3" id="KW-1185">Reference proteome</keyword>
<feature type="transmembrane region" description="Helical" evidence="1">
    <location>
        <begin position="223"/>
        <end position="245"/>
    </location>
</feature>
<accession>A0ABS5BNF8</accession>
<dbReference type="RefSeq" id="WP_210653363.1">
    <property type="nucleotide sequence ID" value="NZ_JAGKQQ010000001.1"/>
</dbReference>
<feature type="transmembrane region" description="Helical" evidence="1">
    <location>
        <begin position="51"/>
        <end position="70"/>
    </location>
</feature>
<protein>
    <recommendedName>
        <fullName evidence="4">Glycosyltransferase RgtA/B/C/D-like domain-containing protein</fullName>
    </recommendedName>
</protein>